<evidence type="ECO:0000259" key="17">
    <source>
        <dbReference type="Pfam" id="PF00534"/>
    </source>
</evidence>
<evidence type="ECO:0000256" key="5">
    <source>
        <dbReference type="ARBA" id="ARBA00012649"/>
    </source>
</evidence>
<dbReference type="OrthoDB" id="448893at2759"/>
<protein>
    <recommendedName>
        <fullName evidence="6 16">Alpha-1,3/1,6-mannosyltransferase ALG2</fullName>
        <ecNumber evidence="5 16">2.4.1.132</ecNumber>
        <ecNumber evidence="4 16">2.4.1.257</ecNumber>
    </recommendedName>
    <alternativeName>
        <fullName evidence="16">GDP-Man:Man(1)GlcNAc(2)-PP-Dol alpha-1,3-mannosyltransferase</fullName>
    </alternativeName>
</protein>
<keyword evidence="7 16" id="KW-0328">Glycosyltransferase</keyword>
<keyword evidence="8 16" id="KW-0808">Transferase</keyword>
<proteinExistence type="inferred from homology"/>
<keyword evidence="10 16" id="KW-0256">Endoplasmic reticulum</keyword>
<keyword evidence="20" id="KW-1185">Reference proteome</keyword>
<name>A0A1G4M9B3_LACFM</name>
<dbReference type="UniPathway" id="UPA00378"/>
<dbReference type="InterPro" id="IPR028098">
    <property type="entry name" value="Glyco_trans_4-like_N"/>
</dbReference>
<dbReference type="Pfam" id="PF13439">
    <property type="entry name" value="Glyco_transf_4"/>
    <property type="match status" value="1"/>
</dbReference>
<comment type="function">
    <text evidence="1 16">Mannosylates Man(2)GlcNAc(2)-dolichol diphosphate and Man(1)GlcNAc(2)-dolichol diphosphate to form Man(3)GlcNAc(2)-dolichol diphosphate.</text>
</comment>
<dbReference type="OMA" id="AMYMKCP"/>
<comment type="pathway">
    <text evidence="3 16">Protein modification; protein glycosylation.</text>
</comment>
<dbReference type="FunFam" id="3.40.50.2000:FF:000222">
    <property type="entry name" value="Alpha-1,3-mannosyltransferase ALG2"/>
    <property type="match status" value="1"/>
</dbReference>
<keyword evidence="13" id="KW-0325">Glycoprotein</keyword>
<dbReference type="EC" id="2.4.1.257" evidence="4 16"/>
<evidence type="ECO:0000313" key="19">
    <source>
        <dbReference type="EMBL" id="SCW00452.1"/>
    </source>
</evidence>
<dbReference type="PANTHER" id="PTHR45918:SF1">
    <property type="entry name" value="ALPHA-1,3_1,6-MANNOSYLTRANSFERASE ALG2"/>
    <property type="match status" value="1"/>
</dbReference>
<keyword evidence="12 16" id="KW-0472">Membrane</keyword>
<evidence type="ECO:0000313" key="20">
    <source>
        <dbReference type="Proteomes" id="UP000190831"/>
    </source>
</evidence>
<keyword evidence="11 16" id="KW-1133">Transmembrane helix</keyword>
<dbReference type="SUPFAM" id="SSF53756">
    <property type="entry name" value="UDP-Glycosyltransferase/glycogen phosphorylase"/>
    <property type="match status" value="1"/>
</dbReference>
<dbReference type="InterPro" id="IPR001296">
    <property type="entry name" value="Glyco_trans_1"/>
</dbReference>
<evidence type="ECO:0000259" key="18">
    <source>
        <dbReference type="Pfam" id="PF13439"/>
    </source>
</evidence>
<reference evidence="19 20" key="1">
    <citation type="submission" date="2016-03" db="EMBL/GenBank/DDBJ databases">
        <authorList>
            <person name="Devillers H."/>
        </authorList>
    </citation>
    <scope>NUCLEOTIDE SEQUENCE [LARGE SCALE GENOMIC DNA]</scope>
    <source>
        <strain evidence="19">CBS 6772</strain>
    </source>
</reference>
<accession>A0A1G4M9B3</accession>
<evidence type="ECO:0000256" key="16">
    <source>
        <dbReference type="RuleBase" id="RU367136"/>
    </source>
</evidence>
<comment type="subcellular location">
    <subcellularLocation>
        <location evidence="2">Endoplasmic reticulum membrane</location>
        <topology evidence="2">Multi-pass membrane protein</topology>
    </subcellularLocation>
</comment>
<comment type="catalytic activity">
    <reaction evidence="14 16">
        <text>a beta-D-Man-(1-&gt;4)-beta-D-GlcNAc-(1-&gt;4)-alpha-D-GlcNAc-diphospho-di-trans,poly-cis-dolichol + GDP-alpha-D-mannose = an alpha-D-Man-(1-&gt;3)-beta-D-Man-(1-&gt;4)-beta-D-GlcNAc-(1-&gt;4)-alpha-D-GlcNAc-diphospho-di-trans,poly-cis-dolichol + GDP + H(+)</text>
        <dbReference type="Rhea" id="RHEA:29515"/>
        <dbReference type="Rhea" id="RHEA-COMP:19511"/>
        <dbReference type="Rhea" id="RHEA-COMP:19513"/>
        <dbReference type="ChEBI" id="CHEBI:15378"/>
        <dbReference type="ChEBI" id="CHEBI:57527"/>
        <dbReference type="ChEBI" id="CHEBI:58189"/>
        <dbReference type="ChEBI" id="CHEBI:58472"/>
        <dbReference type="ChEBI" id="CHEBI:132510"/>
        <dbReference type="EC" id="2.4.1.132"/>
    </reaction>
    <physiologicalReaction direction="left-to-right" evidence="14 16">
        <dbReference type="Rhea" id="RHEA:29516"/>
    </physiologicalReaction>
</comment>
<evidence type="ECO:0000256" key="1">
    <source>
        <dbReference type="ARBA" id="ARBA00003142"/>
    </source>
</evidence>
<dbReference type="PANTHER" id="PTHR45918">
    <property type="entry name" value="ALPHA-1,3/1,6-MANNOSYLTRANSFERASE ALG2"/>
    <property type="match status" value="1"/>
</dbReference>
<dbReference type="EMBL" id="LT598485">
    <property type="protein sequence ID" value="SCW00452.1"/>
    <property type="molecule type" value="Genomic_DNA"/>
</dbReference>
<evidence type="ECO:0000256" key="11">
    <source>
        <dbReference type="ARBA" id="ARBA00022989"/>
    </source>
</evidence>
<evidence type="ECO:0000256" key="12">
    <source>
        <dbReference type="ARBA" id="ARBA00023136"/>
    </source>
</evidence>
<evidence type="ECO:0000256" key="2">
    <source>
        <dbReference type="ARBA" id="ARBA00004477"/>
    </source>
</evidence>
<evidence type="ECO:0000256" key="14">
    <source>
        <dbReference type="ARBA" id="ARBA00045103"/>
    </source>
</evidence>
<comment type="catalytic activity">
    <reaction evidence="15 16">
        <text>an alpha-D-Man-(1-&gt;3)-beta-D-Man-(1-&gt;4)-beta-D-GlcNAc-(1-&gt;4)-alpha-D-GlcNAc-diphospho-di-trans,poly-cis-dolichol + GDP-alpha-D-mannose = an alpha-D-Man-(1-&gt;3)-[alpha-D-Man-(1-&gt;6)]-beta-D-Man-(1-&gt;4)-beta-D-GlcNAc-(1-&gt;4)-alpha-D-GlcNAc-diphospho-di-trans,poly-cis-dolichol + GDP + H(+)</text>
        <dbReference type="Rhea" id="RHEA:29519"/>
        <dbReference type="Rhea" id="RHEA-COMP:19513"/>
        <dbReference type="Rhea" id="RHEA-COMP:19515"/>
        <dbReference type="ChEBI" id="CHEBI:15378"/>
        <dbReference type="ChEBI" id="CHEBI:57527"/>
        <dbReference type="ChEBI" id="CHEBI:58189"/>
        <dbReference type="ChEBI" id="CHEBI:132510"/>
        <dbReference type="ChEBI" id="CHEBI:132511"/>
        <dbReference type="EC" id="2.4.1.257"/>
    </reaction>
    <physiologicalReaction direction="left-to-right" evidence="15 16">
        <dbReference type="Rhea" id="RHEA:29520"/>
    </physiologicalReaction>
</comment>
<dbReference type="EC" id="2.4.1.132" evidence="5 16"/>
<dbReference type="Pfam" id="PF00534">
    <property type="entry name" value="Glycos_transf_1"/>
    <property type="match status" value="1"/>
</dbReference>
<comment type="similarity">
    <text evidence="16">Belongs to the glycosyltransferase group 1 family.</text>
</comment>
<dbReference type="InterPro" id="IPR027054">
    <property type="entry name" value="ALG2"/>
</dbReference>
<evidence type="ECO:0000256" key="10">
    <source>
        <dbReference type="ARBA" id="ARBA00022824"/>
    </source>
</evidence>
<evidence type="ECO:0000256" key="13">
    <source>
        <dbReference type="ARBA" id="ARBA00023180"/>
    </source>
</evidence>
<dbReference type="Gene3D" id="3.40.50.2000">
    <property type="entry name" value="Glycogen Phosphorylase B"/>
    <property type="match status" value="2"/>
</dbReference>
<organism evidence="19 20">
    <name type="scientific">Lachancea fermentati</name>
    <name type="common">Zygosaccharomyces fermentati</name>
    <dbReference type="NCBI Taxonomy" id="4955"/>
    <lineage>
        <taxon>Eukaryota</taxon>
        <taxon>Fungi</taxon>
        <taxon>Dikarya</taxon>
        <taxon>Ascomycota</taxon>
        <taxon>Saccharomycotina</taxon>
        <taxon>Saccharomycetes</taxon>
        <taxon>Saccharomycetales</taxon>
        <taxon>Saccharomycetaceae</taxon>
        <taxon>Lachancea</taxon>
    </lineage>
</organism>
<keyword evidence="9 16" id="KW-0812">Transmembrane</keyword>
<feature type="transmembrane region" description="Helical" evidence="16">
    <location>
        <begin position="494"/>
        <end position="509"/>
    </location>
</feature>
<dbReference type="CDD" id="cd03805">
    <property type="entry name" value="GT4_ALG2-like"/>
    <property type="match status" value="1"/>
</dbReference>
<evidence type="ECO:0000256" key="7">
    <source>
        <dbReference type="ARBA" id="ARBA00022676"/>
    </source>
</evidence>
<evidence type="ECO:0000256" key="4">
    <source>
        <dbReference type="ARBA" id="ARBA00011969"/>
    </source>
</evidence>
<sequence length="510" mass="58052">MEFSRYQTLNTLREGKLNMSSHGLSKEKLRVAFIHPDLGIGGAERLVVDAAMGLQEQGHEVIIYTSHCNRSHCFEEVKTGTLKVKVYGDMLPTNFMGKFFIMFATLRQLYLTLSLIATGQINEHDIFIVDQLSTCVPFIKCFTKTGRVLFYCHFPDQLLAKRTSIIKRMYRIPFDFIEQVTMGAADGTVVNSNFTKSVFKKTFSLLSVIPDVVYPCVDLHTQSIDEADITLYQKILPSDVQFYLSINRFEKKKNIELAITSFASSKESDRRNAKLIVVGGYDERVTENKQCLRNLEELSTNLGLSHITLHYAKLIKEFEKIDIDVISNAKIIFVTSISSSFKELLLQRTRLLLYTPSYEHFGIVPLEAMKLGKPVLAVNNGGPLETVVTLKPNENENESTGWLRRSDAKEWAGAIDESVKYLESSETIFKTNGPRRVREKFSRDAMTRDLEFNIGKTSPQYVNARRQASHWAPVKILATVLMSLFLYYLHGSKIWSMVSLAVLSVVFVYY</sequence>
<evidence type="ECO:0000256" key="8">
    <source>
        <dbReference type="ARBA" id="ARBA00022679"/>
    </source>
</evidence>
<evidence type="ECO:0000256" key="15">
    <source>
        <dbReference type="ARBA" id="ARBA00045104"/>
    </source>
</evidence>
<feature type="domain" description="Glycosyltransferase subfamily 4-like N-terminal" evidence="18">
    <location>
        <begin position="40"/>
        <end position="219"/>
    </location>
</feature>
<dbReference type="GO" id="GO:0102704">
    <property type="term" value="F:GDP-Man:Man(2)GlcNAc(2)-PP-Dol alpha-1,6-mannosyltransferase activity"/>
    <property type="evidence" value="ECO:0007669"/>
    <property type="project" value="UniProtKB-UniRule"/>
</dbReference>
<dbReference type="AlphaFoldDB" id="A0A1G4M9B3"/>
<evidence type="ECO:0000256" key="6">
    <source>
        <dbReference type="ARBA" id="ARBA00019218"/>
    </source>
</evidence>
<feature type="domain" description="Glycosyl transferase family 1" evidence="17">
    <location>
        <begin position="237"/>
        <end position="418"/>
    </location>
</feature>
<dbReference type="GO" id="GO:0004378">
    <property type="term" value="F:GDP-Man:Man(1)GlcNAc(2)-PP-Dol alpha-1,3-mannosyltransferase activity"/>
    <property type="evidence" value="ECO:0007669"/>
    <property type="project" value="UniProtKB-UniRule"/>
</dbReference>
<gene>
    <name evidence="19" type="ORF">LAFE_0C04500G</name>
</gene>
<evidence type="ECO:0000256" key="9">
    <source>
        <dbReference type="ARBA" id="ARBA00022692"/>
    </source>
</evidence>
<dbReference type="Proteomes" id="UP000190831">
    <property type="component" value="Chromosome C"/>
</dbReference>
<evidence type="ECO:0000256" key="3">
    <source>
        <dbReference type="ARBA" id="ARBA00004922"/>
    </source>
</evidence>
<dbReference type="STRING" id="4955.A0A1G4M9B3"/>
<dbReference type="GO" id="GO:0005789">
    <property type="term" value="C:endoplasmic reticulum membrane"/>
    <property type="evidence" value="ECO:0007669"/>
    <property type="project" value="UniProtKB-SubCell"/>
</dbReference>